<evidence type="ECO:0000313" key="3">
    <source>
        <dbReference type="Proteomes" id="UP000030765"/>
    </source>
</evidence>
<evidence type="ECO:0000313" key="2">
    <source>
        <dbReference type="EnsemblMetazoa" id="ASIC015472-PA"/>
    </source>
</evidence>
<dbReference type="EMBL" id="KE525331">
    <property type="protein sequence ID" value="KFB47514.1"/>
    <property type="molecule type" value="Genomic_DNA"/>
</dbReference>
<keyword evidence="3" id="KW-1185">Reference proteome</keyword>
<dbReference type="EnsemblMetazoa" id="ASIC015472-RA">
    <property type="protein sequence ID" value="ASIC015472-PA"/>
    <property type="gene ID" value="ASIC015472"/>
</dbReference>
<sequence>MATESINVARFNERSAIGVNTNGMVISRLSPLIARLEVCTTVQNDPLSIHKQSMTLIAVYLYHATQVSASSIHLGSDVVRNRSPDTLPVDDTDGL</sequence>
<gene>
    <name evidence="1" type="ORF">ZHAS_00015472</name>
</gene>
<reference evidence="1 3" key="1">
    <citation type="journal article" date="2014" name="BMC Genomics">
        <title>Genome sequence of Anopheles sinensis provides insight into genetics basis of mosquito competence for malaria parasites.</title>
        <authorList>
            <person name="Zhou D."/>
            <person name="Zhang D."/>
            <person name="Ding G."/>
            <person name="Shi L."/>
            <person name="Hou Q."/>
            <person name="Ye Y."/>
            <person name="Xu Y."/>
            <person name="Zhou H."/>
            <person name="Xiong C."/>
            <person name="Li S."/>
            <person name="Yu J."/>
            <person name="Hong S."/>
            <person name="Yu X."/>
            <person name="Zou P."/>
            <person name="Chen C."/>
            <person name="Chang X."/>
            <person name="Wang W."/>
            <person name="Lv Y."/>
            <person name="Sun Y."/>
            <person name="Ma L."/>
            <person name="Shen B."/>
            <person name="Zhu C."/>
        </authorList>
    </citation>
    <scope>NUCLEOTIDE SEQUENCE [LARGE SCALE GENOMIC DNA]</scope>
</reference>
<dbReference type="VEuPathDB" id="VectorBase:ASIC015472"/>
<reference evidence="2" key="2">
    <citation type="submission" date="2020-05" db="UniProtKB">
        <authorList>
            <consortium name="EnsemblMetazoa"/>
        </authorList>
    </citation>
    <scope>IDENTIFICATION</scope>
</reference>
<name>A0A084WBC0_ANOSI</name>
<dbReference type="AlphaFoldDB" id="A0A084WBC0"/>
<protein>
    <submittedName>
        <fullName evidence="1 2">Uncharacterized protein</fullName>
    </submittedName>
</protein>
<evidence type="ECO:0000313" key="1">
    <source>
        <dbReference type="EMBL" id="KFB47514.1"/>
    </source>
</evidence>
<dbReference type="Proteomes" id="UP000030765">
    <property type="component" value="Unassembled WGS sequence"/>
</dbReference>
<accession>A0A084WBC0</accession>
<dbReference type="EMBL" id="ATLV01022341">
    <property type="status" value="NOT_ANNOTATED_CDS"/>
    <property type="molecule type" value="Genomic_DNA"/>
</dbReference>
<proteinExistence type="predicted"/>
<organism evidence="1">
    <name type="scientific">Anopheles sinensis</name>
    <name type="common">Mosquito</name>
    <dbReference type="NCBI Taxonomy" id="74873"/>
    <lineage>
        <taxon>Eukaryota</taxon>
        <taxon>Metazoa</taxon>
        <taxon>Ecdysozoa</taxon>
        <taxon>Arthropoda</taxon>
        <taxon>Hexapoda</taxon>
        <taxon>Insecta</taxon>
        <taxon>Pterygota</taxon>
        <taxon>Neoptera</taxon>
        <taxon>Endopterygota</taxon>
        <taxon>Diptera</taxon>
        <taxon>Nematocera</taxon>
        <taxon>Culicoidea</taxon>
        <taxon>Culicidae</taxon>
        <taxon>Anophelinae</taxon>
        <taxon>Anopheles</taxon>
    </lineage>
</organism>